<keyword evidence="5" id="KW-0689">Ribosomal protein</keyword>
<dbReference type="GO" id="GO:0006024">
    <property type="term" value="P:glycosaminoglycan biosynthetic process"/>
    <property type="evidence" value="ECO:0007669"/>
    <property type="project" value="TreeGrafter"/>
</dbReference>
<dbReference type="SUPFAM" id="SSF160369">
    <property type="entry name" value="Ribosomal protein L10-like"/>
    <property type="match status" value="1"/>
</dbReference>
<dbReference type="InterPro" id="IPR032675">
    <property type="entry name" value="LRR_dom_sf"/>
</dbReference>
<name>A0A9D5B233_PEA</name>
<dbReference type="AlphaFoldDB" id="A0A9D5B233"/>
<evidence type="ECO:0000313" key="6">
    <source>
        <dbReference type="Proteomes" id="UP001058974"/>
    </source>
</evidence>
<dbReference type="Pfam" id="PF23247">
    <property type="entry name" value="LRR_RPS2"/>
    <property type="match status" value="1"/>
</dbReference>
<dbReference type="Gene3D" id="3.30.70.1730">
    <property type="match status" value="1"/>
</dbReference>
<keyword evidence="6" id="KW-1185">Reference proteome</keyword>
<dbReference type="Pfam" id="PF00466">
    <property type="entry name" value="Ribosomal_L10"/>
    <property type="match status" value="1"/>
</dbReference>
<dbReference type="InterPro" id="IPR028356">
    <property type="entry name" value="UDPglc_DH_euk"/>
</dbReference>
<dbReference type="GO" id="GO:0005634">
    <property type="term" value="C:nucleus"/>
    <property type="evidence" value="ECO:0007669"/>
    <property type="project" value="TreeGrafter"/>
</dbReference>
<evidence type="ECO:0000256" key="1">
    <source>
        <dbReference type="ARBA" id="ARBA00008889"/>
    </source>
</evidence>
<dbReference type="SUPFAM" id="SSF51735">
    <property type="entry name" value="NAD(P)-binding Rossmann-fold domains"/>
    <property type="match status" value="1"/>
</dbReference>
<dbReference type="Proteomes" id="UP001058974">
    <property type="component" value="Chromosome 3"/>
</dbReference>
<sequence>MVKICCIGARYVGGPTMEVIALKCPSIEVAVVDISVSRITARNSDQLPIYEPGLDNVVKQCRGRNLFFRTDVEKHVFEADIVFVSVNTPTKTQGLGAGKAADLTYWESAARMIADVSKSDKIVVEKSTVPKIFTSEGDSVDKVCIFPKLEEIHLTKLNKLTDIWQVEVGADSFSSLISVQIEGCKQLNNVFPSHMTGWFGSLDSLKVIDCMSVEVIFEIKDFQPDVSMKVTNLQLILVDQLPNLKQVWDRDSEGILCFKNLRVIEATRCNKLSYLLPASVAKDLKRLAGILVNLCDGMEEIVTWHDGPQARLMFPEVTFMKLYGLPNVKRFYNGGHIECPKLKQLAVDFCDKLGVFTTETTNEERQAVFLAEKRCSHTWFKKVKKKENVNELRSLDEKLSLQRKRLEHAVAETEDNLGITESDVTAWLQKVDKTRTETEEFQNDEGHTKTRFSSGLFHYFRNRHRLGRKAEKKQFYDAKLGQLLDEFFQILIVNADNVGSKQLQNSRSGLRGDSVVLMGKNTMMKRSVRIHAEKTGNNAFINLIPLLVGNVGLIFTKGDLKEVSDEVAKYKVGAPARVGLVAPIDVVIPPGNTGLDPSQTSFFQVLNIPQRLTRVLLKSLHLLNSSRRETRS</sequence>
<dbReference type="EMBL" id="JAMSHJ010000003">
    <property type="protein sequence ID" value="KAI5427250.1"/>
    <property type="molecule type" value="Genomic_DNA"/>
</dbReference>
<organism evidence="5 6">
    <name type="scientific">Pisum sativum</name>
    <name type="common">Garden pea</name>
    <name type="synonym">Lathyrus oleraceus</name>
    <dbReference type="NCBI Taxonomy" id="3888"/>
    <lineage>
        <taxon>Eukaryota</taxon>
        <taxon>Viridiplantae</taxon>
        <taxon>Streptophyta</taxon>
        <taxon>Embryophyta</taxon>
        <taxon>Tracheophyta</taxon>
        <taxon>Spermatophyta</taxon>
        <taxon>Magnoliopsida</taxon>
        <taxon>eudicotyledons</taxon>
        <taxon>Gunneridae</taxon>
        <taxon>Pentapetalae</taxon>
        <taxon>rosids</taxon>
        <taxon>fabids</taxon>
        <taxon>Fabales</taxon>
        <taxon>Fabaceae</taxon>
        <taxon>Papilionoideae</taxon>
        <taxon>50 kb inversion clade</taxon>
        <taxon>NPAAA clade</taxon>
        <taxon>Hologalegina</taxon>
        <taxon>IRL clade</taxon>
        <taxon>Fabeae</taxon>
        <taxon>Lathyrus</taxon>
    </lineage>
</organism>
<dbReference type="InterPro" id="IPR001732">
    <property type="entry name" value="UDP-Glc/GDP-Man_DH_N"/>
</dbReference>
<accession>A0A9D5B233</accession>
<dbReference type="GO" id="GO:0005840">
    <property type="term" value="C:ribosome"/>
    <property type="evidence" value="ECO:0007669"/>
    <property type="project" value="UniProtKB-KW"/>
</dbReference>
<dbReference type="Gene3D" id="3.80.10.10">
    <property type="entry name" value="Ribonuclease Inhibitor"/>
    <property type="match status" value="1"/>
</dbReference>
<dbReference type="InterPro" id="IPR001790">
    <property type="entry name" value="Ribosomal_uL10"/>
</dbReference>
<comment type="similarity">
    <text evidence="1">Belongs to the universal ribosomal protein uL10 family.</text>
</comment>
<comment type="caution">
    <text evidence="5">The sequence shown here is derived from an EMBL/GenBank/DDBJ whole genome shotgun (WGS) entry which is preliminary data.</text>
</comment>
<dbReference type="Gene3D" id="3.40.50.720">
    <property type="entry name" value="NAD(P)-binding Rossmann-like Domain"/>
    <property type="match status" value="1"/>
</dbReference>
<evidence type="ECO:0000259" key="3">
    <source>
        <dbReference type="Pfam" id="PF17777"/>
    </source>
</evidence>
<dbReference type="GO" id="GO:0051287">
    <property type="term" value="F:NAD binding"/>
    <property type="evidence" value="ECO:0007669"/>
    <property type="project" value="InterPro"/>
</dbReference>
<proteinExistence type="inferred from homology"/>
<dbReference type="PANTHER" id="PTHR11374:SF64">
    <property type="entry name" value="UDP-GLUCOSE 6-DEHYDROGENASE 2"/>
    <property type="match status" value="1"/>
</dbReference>
<reference evidence="5 6" key="1">
    <citation type="journal article" date="2022" name="Nat. Genet.">
        <title>Improved pea reference genome and pan-genome highlight genomic features and evolutionary characteristics.</title>
        <authorList>
            <person name="Yang T."/>
            <person name="Liu R."/>
            <person name="Luo Y."/>
            <person name="Hu S."/>
            <person name="Wang D."/>
            <person name="Wang C."/>
            <person name="Pandey M.K."/>
            <person name="Ge S."/>
            <person name="Xu Q."/>
            <person name="Li N."/>
            <person name="Li G."/>
            <person name="Huang Y."/>
            <person name="Saxena R.K."/>
            <person name="Ji Y."/>
            <person name="Li M."/>
            <person name="Yan X."/>
            <person name="He Y."/>
            <person name="Liu Y."/>
            <person name="Wang X."/>
            <person name="Xiang C."/>
            <person name="Varshney R.K."/>
            <person name="Ding H."/>
            <person name="Gao S."/>
            <person name="Zong X."/>
        </authorList>
    </citation>
    <scope>NUCLEOTIDE SEQUENCE [LARGE SCALE GENOMIC DNA]</scope>
    <source>
        <strain evidence="5 6">cv. Zhongwan 6</strain>
    </source>
</reference>
<dbReference type="Gramene" id="Psat03G0259800-T1">
    <property type="protein sequence ID" value="KAI5427250.1"/>
    <property type="gene ID" value="KIW84_032598"/>
</dbReference>
<dbReference type="InterPro" id="IPR040637">
    <property type="entry name" value="Ribosomal_uL10-like_insert"/>
</dbReference>
<dbReference type="PANTHER" id="PTHR11374">
    <property type="entry name" value="UDP-GLUCOSE DEHYDROGENASE/UDP-MANNAC DEHYDROGENASE"/>
    <property type="match status" value="1"/>
</dbReference>
<keyword evidence="5" id="KW-0687">Ribonucleoprotein</keyword>
<dbReference type="Pfam" id="PF17777">
    <property type="entry name" value="RL10P_insert"/>
    <property type="match status" value="1"/>
</dbReference>
<dbReference type="InterPro" id="IPR057135">
    <property type="entry name" value="At4g27190-like_LRR"/>
</dbReference>
<dbReference type="Pfam" id="PF03721">
    <property type="entry name" value="UDPG_MGDP_dh_N"/>
    <property type="match status" value="1"/>
</dbReference>
<feature type="domain" description="Disease resistance protein At4g27190-like leucine-rich repeats" evidence="4">
    <location>
        <begin position="149"/>
        <end position="296"/>
    </location>
</feature>
<dbReference type="InterPro" id="IPR036291">
    <property type="entry name" value="NAD(P)-bd_dom_sf"/>
</dbReference>
<evidence type="ECO:0000313" key="5">
    <source>
        <dbReference type="EMBL" id="KAI5427250.1"/>
    </source>
</evidence>
<protein>
    <submittedName>
        <fullName evidence="5">60s acidic ribosomal protein P2</fullName>
    </submittedName>
</protein>
<dbReference type="SUPFAM" id="SSF52047">
    <property type="entry name" value="RNI-like"/>
    <property type="match status" value="1"/>
</dbReference>
<feature type="domain" description="UDP-glucose/GDP-mannose dehydrogenase N-terminal" evidence="2">
    <location>
        <begin position="3"/>
        <end position="130"/>
    </location>
</feature>
<gene>
    <name evidence="5" type="ORF">KIW84_032598</name>
</gene>
<evidence type="ECO:0000259" key="4">
    <source>
        <dbReference type="Pfam" id="PF23247"/>
    </source>
</evidence>
<dbReference type="GO" id="GO:0003979">
    <property type="term" value="F:UDP-glucose 6-dehydrogenase activity"/>
    <property type="evidence" value="ECO:0007669"/>
    <property type="project" value="InterPro"/>
</dbReference>
<evidence type="ECO:0000259" key="2">
    <source>
        <dbReference type="Pfam" id="PF03721"/>
    </source>
</evidence>
<dbReference type="InterPro" id="IPR043141">
    <property type="entry name" value="Ribosomal_uL10-like_sf"/>
</dbReference>
<feature type="domain" description="Large ribosomal subunit protein uL10-like insertion" evidence="3">
    <location>
        <begin position="576"/>
        <end position="614"/>
    </location>
</feature>